<evidence type="ECO:0000256" key="6">
    <source>
        <dbReference type="SAM" id="MobiDB-lite"/>
    </source>
</evidence>
<dbReference type="PANTHER" id="PTHR38459">
    <property type="entry name" value="PROPHAGE BACTOPRENOL-LINKED GLUCOSE TRANSLOCASE HOMOLOG"/>
    <property type="match status" value="1"/>
</dbReference>
<keyword evidence="10" id="KW-1185">Reference proteome</keyword>
<evidence type="ECO:0000313" key="10">
    <source>
        <dbReference type="Proteomes" id="UP001596395"/>
    </source>
</evidence>
<dbReference type="GO" id="GO:0016020">
    <property type="term" value="C:membrane"/>
    <property type="evidence" value="ECO:0007669"/>
    <property type="project" value="UniProtKB-SubCell"/>
</dbReference>
<keyword evidence="4 7" id="KW-1133">Transmembrane helix</keyword>
<evidence type="ECO:0000256" key="3">
    <source>
        <dbReference type="ARBA" id="ARBA00022692"/>
    </source>
</evidence>
<dbReference type="Pfam" id="PF04138">
    <property type="entry name" value="GtrA_DPMS_TM"/>
    <property type="match status" value="1"/>
</dbReference>
<evidence type="ECO:0000256" key="2">
    <source>
        <dbReference type="ARBA" id="ARBA00009399"/>
    </source>
</evidence>
<protein>
    <submittedName>
        <fullName evidence="9">GtrA family protein</fullName>
    </submittedName>
</protein>
<feature type="transmembrane region" description="Helical" evidence="7">
    <location>
        <begin position="116"/>
        <end position="136"/>
    </location>
</feature>
<dbReference type="EMBL" id="JBHSXN010000001">
    <property type="protein sequence ID" value="MFC6951612.1"/>
    <property type="molecule type" value="Genomic_DNA"/>
</dbReference>
<evidence type="ECO:0000256" key="1">
    <source>
        <dbReference type="ARBA" id="ARBA00004141"/>
    </source>
</evidence>
<name>A0ABD5VC11_9EURY</name>
<keyword evidence="5 7" id="KW-0472">Membrane</keyword>
<dbReference type="AlphaFoldDB" id="A0ABD5VC11"/>
<accession>A0ABD5VC11</accession>
<dbReference type="Proteomes" id="UP001596395">
    <property type="component" value="Unassembled WGS sequence"/>
</dbReference>
<feature type="transmembrane region" description="Helical" evidence="7">
    <location>
        <begin position="72"/>
        <end position="92"/>
    </location>
</feature>
<feature type="transmembrane region" description="Helical" evidence="7">
    <location>
        <begin position="148"/>
        <end position="167"/>
    </location>
</feature>
<keyword evidence="3 7" id="KW-0812">Transmembrane</keyword>
<comment type="subcellular location">
    <subcellularLocation>
        <location evidence="1">Membrane</location>
        <topology evidence="1">Multi-pass membrane protein</topology>
    </subcellularLocation>
</comment>
<evidence type="ECO:0000256" key="4">
    <source>
        <dbReference type="ARBA" id="ARBA00022989"/>
    </source>
</evidence>
<feature type="transmembrane region" description="Helical" evidence="7">
    <location>
        <begin position="45"/>
        <end position="66"/>
    </location>
</feature>
<feature type="region of interest" description="Disordered" evidence="6">
    <location>
        <begin position="1"/>
        <end position="26"/>
    </location>
</feature>
<dbReference type="PANTHER" id="PTHR38459:SF1">
    <property type="entry name" value="PROPHAGE BACTOPRENOL-LINKED GLUCOSE TRANSLOCASE HOMOLOG"/>
    <property type="match status" value="1"/>
</dbReference>
<organism evidence="9 10">
    <name type="scientific">Halorubellus litoreus</name>
    <dbReference type="NCBI Taxonomy" id="755308"/>
    <lineage>
        <taxon>Archaea</taxon>
        <taxon>Methanobacteriati</taxon>
        <taxon>Methanobacteriota</taxon>
        <taxon>Stenosarchaea group</taxon>
        <taxon>Halobacteria</taxon>
        <taxon>Halobacteriales</taxon>
        <taxon>Halorubellaceae</taxon>
        <taxon>Halorubellus</taxon>
    </lineage>
</organism>
<proteinExistence type="inferred from homology"/>
<evidence type="ECO:0000256" key="5">
    <source>
        <dbReference type="ARBA" id="ARBA00023136"/>
    </source>
</evidence>
<comment type="caution">
    <text evidence="9">The sequence shown here is derived from an EMBL/GenBank/DDBJ whole genome shotgun (WGS) entry which is preliminary data.</text>
</comment>
<evidence type="ECO:0000256" key="7">
    <source>
        <dbReference type="SAM" id="Phobius"/>
    </source>
</evidence>
<feature type="domain" description="GtrA/DPMS transmembrane" evidence="8">
    <location>
        <begin position="48"/>
        <end position="173"/>
    </location>
</feature>
<feature type="compositionally biased region" description="Low complexity" evidence="6">
    <location>
        <begin position="10"/>
        <end position="26"/>
    </location>
</feature>
<comment type="similarity">
    <text evidence="2">Belongs to the GtrA family.</text>
</comment>
<evidence type="ECO:0000259" key="8">
    <source>
        <dbReference type="Pfam" id="PF04138"/>
    </source>
</evidence>
<sequence length="177" mass="18579">MTGDEDTRTTDASASDGGTTGAATRSTSNAGVLGRFRALVSGVRFAEFASVGAVGAVLDTTLLLVLTGPFGVATWLAKLTSAEAAILLMFAVNERWTFADEGDPDRWPRRLLKSNLVRVGGVLVATGVVTGLDTYVDVSIPVLGFDLWLVFANGAGIAAGLLVNYVAESLFTWRVHE</sequence>
<dbReference type="InterPro" id="IPR051401">
    <property type="entry name" value="GtrA_CellWall_Glycosyl"/>
</dbReference>
<dbReference type="RefSeq" id="WP_336348635.1">
    <property type="nucleotide sequence ID" value="NZ_JAZAQL010000001.1"/>
</dbReference>
<gene>
    <name evidence="9" type="ORF">ACFQGB_01930</name>
</gene>
<dbReference type="InterPro" id="IPR007267">
    <property type="entry name" value="GtrA_DPMS_TM"/>
</dbReference>
<reference evidence="9 10" key="1">
    <citation type="journal article" date="2019" name="Int. J. Syst. Evol. Microbiol.">
        <title>The Global Catalogue of Microorganisms (GCM) 10K type strain sequencing project: providing services to taxonomists for standard genome sequencing and annotation.</title>
        <authorList>
            <consortium name="The Broad Institute Genomics Platform"/>
            <consortium name="The Broad Institute Genome Sequencing Center for Infectious Disease"/>
            <person name="Wu L."/>
            <person name="Ma J."/>
        </authorList>
    </citation>
    <scope>NUCLEOTIDE SEQUENCE [LARGE SCALE GENOMIC DNA]</scope>
    <source>
        <strain evidence="9 10">GX26</strain>
    </source>
</reference>
<evidence type="ECO:0000313" key="9">
    <source>
        <dbReference type="EMBL" id="MFC6951612.1"/>
    </source>
</evidence>